<dbReference type="CDD" id="cd07819">
    <property type="entry name" value="SRPBCC_2"/>
    <property type="match status" value="1"/>
</dbReference>
<dbReference type="InterPro" id="IPR023393">
    <property type="entry name" value="START-like_dom_sf"/>
</dbReference>
<comment type="caution">
    <text evidence="1">The sequence shown here is derived from an EMBL/GenBank/DDBJ whole genome shotgun (WGS) entry which is preliminary data.</text>
</comment>
<reference evidence="1 2" key="1">
    <citation type="submission" date="2018-10" db="EMBL/GenBank/DDBJ databases">
        <title>Isolation from soil.</title>
        <authorList>
            <person name="Hu J."/>
        </authorList>
    </citation>
    <scope>NUCLEOTIDE SEQUENCE [LARGE SCALE GENOMIC DNA]</scope>
    <source>
        <strain evidence="1 2">NEAU-Ht49</strain>
    </source>
</reference>
<protein>
    <submittedName>
        <fullName evidence="1">Cyclase</fullName>
    </submittedName>
</protein>
<dbReference type="AlphaFoldDB" id="A0A3M2LSM8"/>
<keyword evidence="2" id="KW-1185">Reference proteome</keyword>
<sequence length="144" mass="15474">MADRTSSSITIKAAKADVMAVIADLDAYPEWAGGVRFEVTETGDDGRARGARMSLEGGPISDTVGLAYTWDGDDGVRWELVEPGTMVSGLRGAYTLSGTGPGETEVTYELAVDVRIPMIGMIKRKGEKRIIDSALKGLKRHVER</sequence>
<gene>
    <name evidence="1" type="ORF">EBO15_26175</name>
</gene>
<dbReference type="SUPFAM" id="SSF55961">
    <property type="entry name" value="Bet v1-like"/>
    <property type="match status" value="1"/>
</dbReference>
<dbReference type="PANTHER" id="PTHR39683">
    <property type="entry name" value="CONSERVED PROTEIN TB16.3"/>
    <property type="match status" value="1"/>
</dbReference>
<dbReference type="PANTHER" id="PTHR39683:SF4">
    <property type="entry name" value="COENZYME Q-BINDING PROTEIN COQ10 START DOMAIN-CONTAINING PROTEIN"/>
    <property type="match status" value="1"/>
</dbReference>
<dbReference type="EMBL" id="RFFG01000053">
    <property type="protein sequence ID" value="RMI40484.1"/>
    <property type="molecule type" value="Genomic_DNA"/>
</dbReference>
<proteinExistence type="predicted"/>
<organism evidence="1 2">
    <name type="scientific">Actinomadura harenae</name>
    <dbReference type="NCBI Taxonomy" id="2483351"/>
    <lineage>
        <taxon>Bacteria</taxon>
        <taxon>Bacillati</taxon>
        <taxon>Actinomycetota</taxon>
        <taxon>Actinomycetes</taxon>
        <taxon>Streptosporangiales</taxon>
        <taxon>Thermomonosporaceae</taxon>
        <taxon>Actinomadura</taxon>
    </lineage>
</organism>
<dbReference type="Pfam" id="PF10604">
    <property type="entry name" value="Polyketide_cyc2"/>
    <property type="match status" value="1"/>
</dbReference>
<evidence type="ECO:0000313" key="2">
    <source>
        <dbReference type="Proteomes" id="UP000282674"/>
    </source>
</evidence>
<name>A0A3M2LSM8_9ACTN</name>
<evidence type="ECO:0000313" key="1">
    <source>
        <dbReference type="EMBL" id="RMI40484.1"/>
    </source>
</evidence>
<accession>A0A3M2LSM8</accession>
<dbReference type="RefSeq" id="WP_122197100.1">
    <property type="nucleotide sequence ID" value="NZ_JBHSKC010000007.1"/>
</dbReference>
<dbReference type="Gene3D" id="3.30.530.20">
    <property type="match status" value="1"/>
</dbReference>
<dbReference type="Proteomes" id="UP000282674">
    <property type="component" value="Unassembled WGS sequence"/>
</dbReference>
<dbReference type="OrthoDB" id="5243015at2"/>
<dbReference type="InterPro" id="IPR019587">
    <property type="entry name" value="Polyketide_cyclase/dehydratase"/>
</dbReference>